<proteinExistence type="predicted"/>
<protein>
    <submittedName>
        <fullName evidence="1">Uncharacterized protein</fullName>
    </submittedName>
</protein>
<dbReference type="EMBL" id="CP088295">
    <property type="protein sequence ID" value="UUY03099.1"/>
    <property type="molecule type" value="Genomic_DNA"/>
</dbReference>
<accession>A0ABY5PEK0</accession>
<dbReference type="Proteomes" id="UP001058860">
    <property type="component" value="Chromosome"/>
</dbReference>
<evidence type="ECO:0000313" key="2">
    <source>
        <dbReference type="Proteomes" id="UP001058860"/>
    </source>
</evidence>
<reference evidence="2" key="1">
    <citation type="submission" date="2021-11" db="EMBL/GenBank/DDBJ databases">
        <title>Cultivation dependent microbiological survey of springs from the worlds oldest radium mine currently devoted to the extraction of radon-saturated water.</title>
        <authorList>
            <person name="Kapinusova G."/>
            <person name="Smrhova T."/>
            <person name="Strejcek M."/>
            <person name="Suman J."/>
            <person name="Jani K."/>
            <person name="Pajer P."/>
            <person name="Uhlik O."/>
        </authorList>
    </citation>
    <scope>NUCLEOTIDE SEQUENCE [LARGE SCALE GENOMIC DNA]</scope>
    <source>
        <strain evidence="2">J379</strain>
    </source>
</reference>
<dbReference type="RefSeq" id="WP_353863611.1">
    <property type="nucleotide sequence ID" value="NZ_CP088295.1"/>
</dbReference>
<name>A0ABY5PEK0_9ACTN</name>
<sequence length="125" mass="13796">MDSDDAAVVLKREIFELLSEDDHFLYELVGSAGIAAGRLPDSITAVADLVESGLVEVWCDPSFVKEGRRARRARALALLRDPLRWHSEVGNADGVVRLALSQDGEAVWSQYCATRKGPVWLTRQS</sequence>
<gene>
    <name evidence="1" type="ORF">LRS13_20850</name>
</gene>
<organism evidence="1 2">
    <name type="scientific">Svornostia abyssi</name>
    <dbReference type="NCBI Taxonomy" id="2898438"/>
    <lineage>
        <taxon>Bacteria</taxon>
        <taxon>Bacillati</taxon>
        <taxon>Actinomycetota</taxon>
        <taxon>Thermoleophilia</taxon>
        <taxon>Solirubrobacterales</taxon>
        <taxon>Baekduiaceae</taxon>
        <taxon>Svornostia</taxon>
    </lineage>
</organism>
<keyword evidence="2" id="KW-1185">Reference proteome</keyword>
<evidence type="ECO:0000313" key="1">
    <source>
        <dbReference type="EMBL" id="UUY03099.1"/>
    </source>
</evidence>